<sequence length="110" mass="12444">MTKLDDLHVPNLRFVDASIFEFNKTRGNVKTLPKYFLSKGKKQRGMSNGDSGGPFQINIGNPIRSYLHGIHSFGTACFPRSCHSSTNVLLYIDWICEKIGICRKFESMTN</sequence>
<protein>
    <submittedName>
        <fullName evidence="2">Peptidase S1 domain-containing protein</fullName>
    </submittedName>
</protein>
<evidence type="ECO:0000313" key="1">
    <source>
        <dbReference type="Proteomes" id="UP000887579"/>
    </source>
</evidence>
<proteinExistence type="predicted"/>
<name>A0AC34FZS4_9BILA</name>
<organism evidence="1 2">
    <name type="scientific">Panagrolaimus sp. ES5</name>
    <dbReference type="NCBI Taxonomy" id="591445"/>
    <lineage>
        <taxon>Eukaryota</taxon>
        <taxon>Metazoa</taxon>
        <taxon>Ecdysozoa</taxon>
        <taxon>Nematoda</taxon>
        <taxon>Chromadorea</taxon>
        <taxon>Rhabditida</taxon>
        <taxon>Tylenchina</taxon>
        <taxon>Panagrolaimomorpha</taxon>
        <taxon>Panagrolaimoidea</taxon>
        <taxon>Panagrolaimidae</taxon>
        <taxon>Panagrolaimus</taxon>
    </lineage>
</organism>
<reference evidence="2" key="1">
    <citation type="submission" date="2022-11" db="UniProtKB">
        <authorList>
            <consortium name="WormBaseParasite"/>
        </authorList>
    </citation>
    <scope>IDENTIFICATION</scope>
</reference>
<evidence type="ECO:0000313" key="2">
    <source>
        <dbReference type="WBParaSite" id="ES5_v2.g22757.t1"/>
    </source>
</evidence>
<dbReference type="WBParaSite" id="ES5_v2.g22757.t1">
    <property type="protein sequence ID" value="ES5_v2.g22757.t1"/>
    <property type="gene ID" value="ES5_v2.g22757"/>
</dbReference>
<dbReference type="Proteomes" id="UP000887579">
    <property type="component" value="Unplaced"/>
</dbReference>
<accession>A0AC34FZS4</accession>